<accession>A0AAP4A3S8</accession>
<dbReference type="SUPFAM" id="SSF52540">
    <property type="entry name" value="P-loop containing nucleoside triphosphate hydrolases"/>
    <property type="match status" value="1"/>
</dbReference>
<evidence type="ECO:0000313" key="2">
    <source>
        <dbReference type="Proteomes" id="UP001222958"/>
    </source>
</evidence>
<dbReference type="InterPro" id="IPR027417">
    <property type="entry name" value="P-loop_NTPase"/>
</dbReference>
<dbReference type="RefSeq" id="WP_279856601.1">
    <property type="nucleotide sequence ID" value="NZ_JARVUX010000001.1"/>
</dbReference>
<sequence>MDKQLMRKRINEVIKTDATVVELQDFMATHMPFKKLKYYIGGIDAIKGKELTEEEFFYEFIEDTKDKHNFIVVQGDNGSGKSHFIRWIKNKIESEELFPNDVVILIERSQNTLQATIKQLINNKIIQEFLSEEEKIKLKNTGVELSEEKFTSMINYNFIIEAENEEDDEDCILKSAQRKGLVELLKDEIIQEEILFDLDGPIRRISNKLIMSEDNSINEIDIRFVESDFELNSDILMKLKDNESNRKAVRFAENLKDDRRGIRSLVAKYLNEKIDMVIQRTIKLNAADLNSILEKIRYKLKELDKNLMLFIEDITAFTGVDKGVIESLIVEHREDNGLCRLFSFVGVTTGYYQSHFPDNLKDRVTSRVFIDRDSLFDNNEDVIELAARYINAINVPKEDLKKWISKGAVDSDLPIKDSGVLWDKYKDKSNREFSLYPLTEKAIVNLYKEIQDKRTPRRFIKNILLPIMLHYVNDNKFPSGLEDFEAEIVIPKFKNELLNRKIDSEVSDEVEKSRTKCLLRIWGDGTIDCLNKNNLVYIGSIDERIFDEFKVTKIIGNKILNNENNSVKKNEVKTDISNYSGLNLNVEKDIIKTQLEKIDKRSKELSKKDKEMDSIKEDLERWFVKNENLKIHPKIREYVCSFIKEGINWDLEDIPYCLVNDAISLNNLKIRGQQGLEEITNNIIWIEKTEDDYYFLLSLMKYIVIGRKTWNYENAQDDILIVAKWLENNKERIINYVSNGNDVNYDMYKYAMAAEIYGICINKTIMKYGNEISIKEMNIYQLYNIIINKFQVKDEEELINILGTKFSKTYFDKRGLINTNHDFILDYHNCPLGKGKSIFLDASEILKTINKISKEKFYISNLSDIQFKNGKELWKKPYELLKKLYGTNLNSAISERINYIKLNDKDYIESFDEVGVINNFFDTLDNNNIMYDGKIKLEFDKLFEDTIKYNNYISYKNKIKESDNIDLIDKIYLLKSSIPKQIKKYNDVLGQIEHIISKQEEKYRNKVVVGATTSEQVDEIVNECLLKIEKIENDLKSVEEGH</sequence>
<reference evidence="1" key="1">
    <citation type="submission" date="2023-04" db="EMBL/GenBank/DDBJ databases">
        <title>Epidemiological investigation of Clostridium perfringens isolated from cattle.</title>
        <authorList>
            <person name="Tian R."/>
        </authorList>
    </citation>
    <scope>NUCLEOTIDE SEQUENCE</scope>
    <source>
        <strain evidence="1">ZWCP172</strain>
    </source>
</reference>
<evidence type="ECO:0008006" key="3">
    <source>
        <dbReference type="Google" id="ProtNLM"/>
    </source>
</evidence>
<comment type="caution">
    <text evidence="1">The sequence shown here is derived from an EMBL/GenBank/DDBJ whole genome shotgun (WGS) entry which is preliminary data.</text>
</comment>
<organism evidence="1 2">
    <name type="scientific">Clostridium perfringens</name>
    <dbReference type="NCBI Taxonomy" id="1502"/>
    <lineage>
        <taxon>Bacteria</taxon>
        <taxon>Bacillati</taxon>
        <taxon>Bacillota</taxon>
        <taxon>Clostridia</taxon>
        <taxon>Eubacteriales</taxon>
        <taxon>Clostridiaceae</taxon>
        <taxon>Clostridium</taxon>
    </lineage>
</organism>
<gene>
    <name evidence="1" type="ORF">QDQ28_00660</name>
</gene>
<protein>
    <recommendedName>
        <fullName evidence="3">ATP-binding protein</fullName>
    </recommendedName>
</protein>
<evidence type="ECO:0000313" key="1">
    <source>
        <dbReference type="EMBL" id="MDH2334692.1"/>
    </source>
</evidence>
<dbReference type="AlphaFoldDB" id="A0AAP4A3S8"/>
<proteinExistence type="predicted"/>
<dbReference type="EMBL" id="JARVUX010000001">
    <property type="protein sequence ID" value="MDH2334692.1"/>
    <property type="molecule type" value="Genomic_DNA"/>
</dbReference>
<dbReference type="Proteomes" id="UP001222958">
    <property type="component" value="Unassembled WGS sequence"/>
</dbReference>
<name>A0AAP4A3S8_CLOPF</name>